<keyword evidence="1" id="KW-0479">Metal-binding</keyword>
<evidence type="ECO:0000313" key="5">
    <source>
        <dbReference type="Proteomes" id="UP001454036"/>
    </source>
</evidence>
<feature type="compositionally biased region" description="Polar residues" evidence="2">
    <location>
        <begin position="225"/>
        <end position="236"/>
    </location>
</feature>
<dbReference type="Pfam" id="PF00098">
    <property type="entry name" value="zf-CCHC"/>
    <property type="match status" value="1"/>
</dbReference>
<dbReference type="GO" id="GO:0008270">
    <property type="term" value="F:zinc ion binding"/>
    <property type="evidence" value="ECO:0007669"/>
    <property type="project" value="UniProtKB-KW"/>
</dbReference>
<evidence type="ECO:0000256" key="1">
    <source>
        <dbReference type="PROSITE-ProRule" id="PRU00047"/>
    </source>
</evidence>
<evidence type="ECO:0000256" key="2">
    <source>
        <dbReference type="SAM" id="MobiDB-lite"/>
    </source>
</evidence>
<keyword evidence="5" id="KW-1185">Reference proteome</keyword>
<keyword evidence="1" id="KW-0863">Zinc-finger</keyword>
<dbReference type="InterPro" id="IPR001878">
    <property type="entry name" value="Znf_CCHC"/>
</dbReference>
<dbReference type="GO" id="GO:0003676">
    <property type="term" value="F:nucleic acid binding"/>
    <property type="evidence" value="ECO:0007669"/>
    <property type="project" value="InterPro"/>
</dbReference>
<dbReference type="PROSITE" id="PS50158">
    <property type="entry name" value="ZF_CCHC"/>
    <property type="match status" value="1"/>
</dbReference>
<sequence length="273" mass="30967">MDAEIIRELLGCKLTDEETTPVDLVEAELTEGLVGCEASMYVKVRGLKEKFLTREVVGKMENVFQGCDRIELRIDKQGKWFFRLKALVMVHMQLRRLVSFRVETEVVSCYLAYQRLPNMCFHCGRLGHLIRQCPDLEPDTDYKEAVVETIRDPQSKHFNPTVSGLPEDGPNMGQFKSLKYNYDGPSSTKEALQFLNFQSTTRLKSKPSGSGPRMQSKKRHRPYQVTFSSFPPSKKQSLSHEGLEVSNSQSGTMEAAPAECNEYSKLELSVGNQ</sequence>
<dbReference type="SMART" id="SM00343">
    <property type="entry name" value="ZnF_C2HC"/>
    <property type="match status" value="1"/>
</dbReference>
<name>A0AAV3RRP7_LITER</name>
<dbReference type="EMBL" id="BAABME010011090">
    <property type="protein sequence ID" value="GAA0183225.1"/>
    <property type="molecule type" value="Genomic_DNA"/>
</dbReference>
<gene>
    <name evidence="4" type="ORF">LIER_30681</name>
</gene>
<evidence type="ECO:0000259" key="3">
    <source>
        <dbReference type="PROSITE" id="PS50158"/>
    </source>
</evidence>
<dbReference type="InterPro" id="IPR036875">
    <property type="entry name" value="Znf_CCHC_sf"/>
</dbReference>
<dbReference type="Proteomes" id="UP001454036">
    <property type="component" value="Unassembled WGS sequence"/>
</dbReference>
<comment type="caution">
    <text evidence="4">The sequence shown here is derived from an EMBL/GenBank/DDBJ whole genome shotgun (WGS) entry which is preliminary data.</text>
</comment>
<organism evidence="4 5">
    <name type="scientific">Lithospermum erythrorhizon</name>
    <name type="common">Purple gromwell</name>
    <name type="synonym">Lithospermum officinale var. erythrorhizon</name>
    <dbReference type="NCBI Taxonomy" id="34254"/>
    <lineage>
        <taxon>Eukaryota</taxon>
        <taxon>Viridiplantae</taxon>
        <taxon>Streptophyta</taxon>
        <taxon>Embryophyta</taxon>
        <taxon>Tracheophyta</taxon>
        <taxon>Spermatophyta</taxon>
        <taxon>Magnoliopsida</taxon>
        <taxon>eudicotyledons</taxon>
        <taxon>Gunneridae</taxon>
        <taxon>Pentapetalae</taxon>
        <taxon>asterids</taxon>
        <taxon>lamiids</taxon>
        <taxon>Boraginales</taxon>
        <taxon>Boraginaceae</taxon>
        <taxon>Boraginoideae</taxon>
        <taxon>Lithospermeae</taxon>
        <taxon>Lithospermum</taxon>
    </lineage>
</organism>
<accession>A0AAV3RRP7</accession>
<reference evidence="4 5" key="1">
    <citation type="submission" date="2024-01" db="EMBL/GenBank/DDBJ databases">
        <title>The complete chloroplast genome sequence of Lithospermum erythrorhizon: insights into the phylogenetic relationship among Boraginaceae species and the maternal lineages of purple gromwells.</title>
        <authorList>
            <person name="Okada T."/>
            <person name="Watanabe K."/>
        </authorList>
    </citation>
    <scope>NUCLEOTIDE SEQUENCE [LARGE SCALE GENOMIC DNA]</scope>
</reference>
<dbReference type="Gene3D" id="4.10.60.10">
    <property type="entry name" value="Zinc finger, CCHC-type"/>
    <property type="match status" value="1"/>
</dbReference>
<proteinExistence type="predicted"/>
<keyword evidence="1" id="KW-0862">Zinc</keyword>
<feature type="region of interest" description="Disordered" evidence="2">
    <location>
        <begin position="200"/>
        <end position="258"/>
    </location>
</feature>
<dbReference type="SUPFAM" id="SSF57756">
    <property type="entry name" value="Retrovirus zinc finger-like domains"/>
    <property type="match status" value="1"/>
</dbReference>
<dbReference type="AlphaFoldDB" id="A0AAV3RRP7"/>
<protein>
    <recommendedName>
        <fullName evidence="3">CCHC-type domain-containing protein</fullName>
    </recommendedName>
</protein>
<feature type="domain" description="CCHC-type" evidence="3">
    <location>
        <begin position="120"/>
        <end position="135"/>
    </location>
</feature>
<evidence type="ECO:0000313" key="4">
    <source>
        <dbReference type="EMBL" id="GAA0183225.1"/>
    </source>
</evidence>